<gene>
    <name evidence="2" type="ORF">NA56DRAFT_711061</name>
</gene>
<proteinExistence type="predicted"/>
<dbReference type="Proteomes" id="UP000235672">
    <property type="component" value="Unassembled WGS sequence"/>
</dbReference>
<feature type="region of interest" description="Disordered" evidence="1">
    <location>
        <begin position="86"/>
        <end position="106"/>
    </location>
</feature>
<sequence length="106" mass="11648">MNILPTIVLSVAKNNGNGNTRGLDNEPSYICKLLQTLFKFAPSYGAVDGLRMSNWARKLLKYWHLQNQALNLVSAFIHMGMPVNSRIPWSGPSGESAENEGNSGPM</sequence>
<keyword evidence="3" id="KW-1185">Reference proteome</keyword>
<dbReference type="EMBL" id="KZ613523">
    <property type="protein sequence ID" value="PMD14247.1"/>
    <property type="molecule type" value="Genomic_DNA"/>
</dbReference>
<dbReference type="STRING" id="1745343.A0A2J6PJQ7"/>
<reference evidence="2 3" key="1">
    <citation type="submission" date="2016-05" db="EMBL/GenBank/DDBJ databases">
        <title>A degradative enzymes factory behind the ericoid mycorrhizal symbiosis.</title>
        <authorList>
            <consortium name="DOE Joint Genome Institute"/>
            <person name="Martino E."/>
            <person name="Morin E."/>
            <person name="Grelet G."/>
            <person name="Kuo A."/>
            <person name="Kohler A."/>
            <person name="Daghino S."/>
            <person name="Barry K."/>
            <person name="Choi C."/>
            <person name="Cichocki N."/>
            <person name="Clum A."/>
            <person name="Copeland A."/>
            <person name="Hainaut M."/>
            <person name="Haridas S."/>
            <person name="Labutti K."/>
            <person name="Lindquist E."/>
            <person name="Lipzen A."/>
            <person name="Khouja H.-R."/>
            <person name="Murat C."/>
            <person name="Ohm R."/>
            <person name="Olson A."/>
            <person name="Spatafora J."/>
            <person name="Veneault-Fourrey C."/>
            <person name="Henrissat B."/>
            <person name="Grigoriev I."/>
            <person name="Martin F."/>
            <person name="Perotto S."/>
        </authorList>
    </citation>
    <scope>NUCLEOTIDE SEQUENCE [LARGE SCALE GENOMIC DNA]</scope>
    <source>
        <strain evidence="2 3">UAMH 7357</strain>
    </source>
</reference>
<name>A0A2J6PJQ7_9HELO</name>
<accession>A0A2J6PJQ7</accession>
<evidence type="ECO:0000313" key="2">
    <source>
        <dbReference type="EMBL" id="PMD14247.1"/>
    </source>
</evidence>
<protein>
    <submittedName>
        <fullName evidence="2">Uncharacterized protein</fullName>
    </submittedName>
</protein>
<dbReference type="OrthoDB" id="2151789at2759"/>
<dbReference type="AlphaFoldDB" id="A0A2J6PJQ7"/>
<evidence type="ECO:0000256" key="1">
    <source>
        <dbReference type="SAM" id="MobiDB-lite"/>
    </source>
</evidence>
<evidence type="ECO:0000313" key="3">
    <source>
        <dbReference type="Proteomes" id="UP000235672"/>
    </source>
</evidence>
<organism evidence="2 3">
    <name type="scientific">Hyaloscypha hepaticicola</name>
    <dbReference type="NCBI Taxonomy" id="2082293"/>
    <lineage>
        <taxon>Eukaryota</taxon>
        <taxon>Fungi</taxon>
        <taxon>Dikarya</taxon>
        <taxon>Ascomycota</taxon>
        <taxon>Pezizomycotina</taxon>
        <taxon>Leotiomycetes</taxon>
        <taxon>Helotiales</taxon>
        <taxon>Hyaloscyphaceae</taxon>
        <taxon>Hyaloscypha</taxon>
    </lineage>
</organism>